<organism evidence="1 2">
    <name type="scientific">Agrocybe chaxingu</name>
    <dbReference type="NCBI Taxonomy" id="84603"/>
    <lineage>
        <taxon>Eukaryota</taxon>
        <taxon>Fungi</taxon>
        <taxon>Dikarya</taxon>
        <taxon>Basidiomycota</taxon>
        <taxon>Agaricomycotina</taxon>
        <taxon>Agaricomycetes</taxon>
        <taxon>Agaricomycetidae</taxon>
        <taxon>Agaricales</taxon>
        <taxon>Agaricineae</taxon>
        <taxon>Strophariaceae</taxon>
        <taxon>Agrocybe</taxon>
    </lineage>
</organism>
<comment type="caution">
    <text evidence="1">The sequence shown here is derived from an EMBL/GenBank/DDBJ whole genome shotgun (WGS) entry which is preliminary data.</text>
</comment>
<keyword evidence="2" id="KW-1185">Reference proteome</keyword>
<sequence>MFAFSSTPSLSNGSFAVAVVKNQVMVVQAARSHTKRDKYVEVKTFMPFGEGIFLASDVPSARIASSDILKVLPPLEDRLLNQGMLELPKKAFSQYIELNSRHQKRYEDLWNSWVSKN</sequence>
<gene>
    <name evidence="1" type="ORF">NLJ89_g9246</name>
</gene>
<evidence type="ECO:0000313" key="2">
    <source>
        <dbReference type="Proteomes" id="UP001148786"/>
    </source>
</evidence>
<accession>A0A9W8MTA7</accession>
<dbReference type="EMBL" id="JANKHO010001404">
    <property type="protein sequence ID" value="KAJ3501637.1"/>
    <property type="molecule type" value="Genomic_DNA"/>
</dbReference>
<evidence type="ECO:0000313" key="1">
    <source>
        <dbReference type="EMBL" id="KAJ3501637.1"/>
    </source>
</evidence>
<dbReference type="AlphaFoldDB" id="A0A9W8MTA7"/>
<name>A0A9W8MTA7_9AGAR</name>
<protein>
    <submittedName>
        <fullName evidence="1">Uncharacterized protein</fullName>
    </submittedName>
</protein>
<proteinExistence type="predicted"/>
<reference evidence="1" key="1">
    <citation type="submission" date="2022-07" db="EMBL/GenBank/DDBJ databases">
        <title>Genome Sequence of Agrocybe chaxingu.</title>
        <authorList>
            <person name="Buettner E."/>
        </authorList>
    </citation>
    <scope>NUCLEOTIDE SEQUENCE</scope>
    <source>
        <strain evidence="1">MP-N11</strain>
    </source>
</reference>
<dbReference type="OrthoDB" id="3212455at2759"/>
<dbReference type="Proteomes" id="UP001148786">
    <property type="component" value="Unassembled WGS sequence"/>
</dbReference>